<evidence type="ECO:0000313" key="2">
    <source>
        <dbReference type="EMBL" id="TKI48730.1"/>
    </source>
</evidence>
<name>A0ABY2SZK4_9BACI</name>
<accession>A0ABY2SZK4</accession>
<evidence type="ECO:0000313" key="3">
    <source>
        <dbReference type="Proteomes" id="UP000308330"/>
    </source>
</evidence>
<dbReference type="SUPFAM" id="SSF55729">
    <property type="entry name" value="Acyl-CoA N-acyltransferases (Nat)"/>
    <property type="match status" value="1"/>
</dbReference>
<keyword evidence="3" id="KW-1185">Reference proteome</keyword>
<dbReference type="Gene3D" id="3.40.630.30">
    <property type="match status" value="1"/>
</dbReference>
<dbReference type="EMBL" id="SZPT01000002">
    <property type="protein sequence ID" value="TKI48730.1"/>
    <property type="molecule type" value="Genomic_DNA"/>
</dbReference>
<dbReference type="PROSITE" id="PS51186">
    <property type="entry name" value="GNAT"/>
    <property type="match status" value="1"/>
</dbReference>
<dbReference type="PANTHER" id="PTHR43415:SF5">
    <property type="entry name" value="ACETYLTRANSFERASE"/>
    <property type="match status" value="1"/>
</dbReference>
<feature type="domain" description="N-acetyltransferase" evidence="1">
    <location>
        <begin position="43"/>
        <end position="188"/>
    </location>
</feature>
<proteinExistence type="predicted"/>
<dbReference type="InterPro" id="IPR016181">
    <property type="entry name" value="Acyl_CoA_acyltransferase"/>
</dbReference>
<reference evidence="2 3" key="1">
    <citation type="submission" date="2019-04" db="EMBL/GenBank/DDBJ databases">
        <title>Lysinibacillus genome sequencing.</title>
        <authorList>
            <person name="Dunlap C."/>
        </authorList>
    </citation>
    <scope>NUCLEOTIDE SEQUENCE [LARGE SCALE GENOMIC DNA]</scope>
    <source>
        <strain evidence="2 3">KCTC 33042</strain>
    </source>
</reference>
<dbReference type="PANTHER" id="PTHR43415">
    <property type="entry name" value="SPERMIDINE N(1)-ACETYLTRANSFERASE"/>
    <property type="match status" value="1"/>
</dbReference>
<dbReference type="Pfam" id="PF00583">
    <property type="entry name" value="Acetyltransf_1"/>
    <property type="match status" value="1"/>
</dbReference>
<evidence type="ECO:0000259" key="1">
    <source>
        <dbReference type="PROSITE" id="PS51186"/>
    </source>
</evidence>
<sequence length="194" mass="22314">MGKNLLMDKEANVLQISLLVHCKGASNMGEVSISKQKTSHYKDTINWLNNKQIQQSFGITKEVNLEDHINWLSEHPNIEVLSILYNDLHVGNIVLDFNVIHESVFLQIYIGDSQCRGKGIGVTAMKLALNYIFVEKQMHRVHLKVFEDNLPAINLYVKLGFIKEGIERDSHKMNGVFRNQILYSMLCREWKAES</sequence>
<organism evidence="2 3">
    <name type="scientific">Lysinibacillus tabacifolii</name>
    <dbReference type="NCBI Taxonomy" id="1173107"/>
    <lineage>
        <taxon>Bacteria</taxon>
        <taxon>Bacillati</taxon>
        <taxon>Bacillota</taxon>
        <taxon>Bacilli</taxon>
        <taxon>Bacillales</taxon>
        <taxon>Bacillaceae</taxon>
        <taxon>Lysinibacillus</taxon>
    </lineage>
</organism>
<protein>
    <submittedName>
        <fullName evidence="2">N-acetyltransferase</fullName>
    </submittedName>
</protein>
<comment type="caution">
    <text evidence="2">The sequence shown here is derived from an EMBL/GenBank/DDBJ whole genome shotgun (WGS) entry which is preliminary data.</text>
</comment>
<dbReference type="InterPro" id="IPR000182">
    <property type="entry name" value="GNAT_dom"/>
</dbReference>
<gene>
    <name evidence="2" type="ORF">FC748_14035</name>
</gene>
<dbReference type="Proteomes" id="UP000308330">
    <property type="component" value="Unassembled WGS sequence"/>
</dbReference>